<dbReference type="Pfam" id="PF03466">
    <property type="entry name" value="LysR_substrate"/>
    <property type="match status" value="1"/>
</dbReference>
<evidence type="ECO:0000256" key="3">
    <source>
        <dbReference type="ARBA" id="ARBA00023125"/>
    </source>
</evidence>
<evidence type="ECO:0000313" key="6">
    <source>
        <dbReference type="EMBL" id="KUH39568.1"/>
    </source>
</evidence>
<feature type="domain" description="HTH lysR-type" evidence="5">
    <location>
        <begin position="1"/>
        <end position="58"/>
    </location>
</feature>
<evidence type="ECO:0000256" key="2">
    <source>
        <dbReference type="ARBA" id="ARBA00023015"/>
    </source>
</evidence>
<dbReference type="Gene3D" id="1.10.10.10">
    <property type="entry name" value="Winged helix-like DNA-binding domain superfamily/Winged helix DNA-binding domain"/>
    <property type="match status" value="1"/>
</dbReference>
<keyword evidence="2" id="KW-0805">Transcription regulation</keyword>
<evidence type="ECO:0000256" key="1">
    <source>
        <dbReference type="ARBA" id="ARBA00009437"/>
    </source>
</evidence>
<reference evidence="6 7" key="1">
    <citation type="submission" date="2015-11" db="EMBL/GenBank/DDBJ databases">
        <title>Genome-wide analysis reveals the secondary metabolome in Streptomyces kanasensis ZX01.</title>
        <authorList>
            <person name="Zhang G."/>
            <person name="Han L."/>
            <person name="Feng J."/>
            <person name="Zhang X."/>
        </authorList>
    </citation>
    <scope>NUCLEOTIDE SEQUENCE [LARGE SCALE GENOMIC DNA]</scope>
    <source>
        <strain evidence="6 7">ZX01</strain>
    </source>
</reference>
<dbReference type="Gene3D" id="3.40.190.290">
    <property type="match status" value="1"/>
</dbReference>
<dbReference type="PROSITE" id="PS50931">
    <property type="entry name" value="HTH_LYSR"/>
    <property type="match status" value="1"/>
</dbReference>
<dbReference type="AlphaFoldDB" id="A0A100Y8D6"/>
<dbReference type="RefSeq" id="WP_058941158.1">
    <property type="nucleotide sequence ID" value="NZ_LNSV01000010.1"/>
</dbReference>
<evidence type="ECO:0000259" key="5">
    <source>
        <dbReference type="PROSITE" id="PS50931"/>
    </source>
</evidence>
<comment type="caution">
    <text evidence="6">The sequence shown here is derived from an EMBL/GenBank/DDBJ whole genome shotgun (WGS) entry which is preliminary data.</text>
</comment>
<sequence length="295" mass="31442">MELRQLEYFLAVVEERSFTRAAARLHVAQPGVSTHIRRLEQELGQPLLDRSGPAVRPTQAGTTLLPYARSALSAVSGGRLALDELAGLVRGRLSVGVVTSCSTVPVADLMADFHRSYPEVEIHLSEASSDRLVAGLRAGELDAALIGVASKPPPGLHHLIVVDEPVVAGVVPEDPLAARDVVPLAELCERPLICLPRGTGVRAVLEEACESRGVPMRITMEAADPHRLVQLAERGLGAAVLPAPFARRHGDRTRGVEIVSPRIRARIALAWSAERGMSPAGQAFLDLARAALTPV</sequence>
<dbReference type="Proteomes" id="UP000054011">
    <property type="component" value="Unassembled WGS sequence"/>
</dbReference>
<organism evidence="6 7">
    <name type="scientific">Streptomyces kanasensis</name>
    <dbReference type="NCBI Taxonomy" id="936756"/>
    <lineage>
        <taxon>Bacteria</taxon>
        <taxon>Bacillati</taxon>
        <taxon>Actinomycetota</taxon>
        <taxon>Actinomycetes</taxon>
        <taxon>Kitasatosporales</taxon>
        <taxon>Streptomycetaceae</taxon>
        <taxon>Streptomyces</taxon>
    </lineage>
</organism>
<evidence type="ECO:0000313" key="7">
    <source>
        <dbReference type="Proteomes" id="UP000054011"/>
    </source>
</evidence>
<gene>
    <name evidence="6" type="ORF">ATE80_06405</name>
</gene>
<dbReference type="PRINTS" id="PR00039">
    <property type="entry name" value="HTHLYSR"/>
</dbReference>
<dbReference type="PANTHER" id="PTHR30346">
    <property type="entry name" value="TRANSCRIPTIONAL DUAL REGULATOR HCAR-RELATED"/>
    <property type="match status" value="1"/>
</dbReference>
<dbReference type="GO" id="GO:0003677">
    <property type="term" value="F:DNA binding"/>
    <property type="evidence" value="ECO:0007669"/>
    <property type="project" value="UniProtKB-KW"/>
</dbReference>
<name>A0A100Y8D6_9ACTN</name>
<dbReference type="SUPFAM" id="SSF46785">
    <property type="entry name" value="Winged helix' DNA-binding domain"/>
    <property type="match status" value="1"/>
</dbReference>
<dbReference type="InterPro" id="IPR036388">
    <property type="entry name" value="WH-like_DNA-bd_sf"/>
</dbReference>
<dbReference type="InterPro" id="IPR036390">
    <property type="entry name" value="WH_DNA-bd_sf"/>
</dbReference>
<dbReference type="InterPro" id="IPR000847">
    <property type="entry name" value="LysR_HTH_N"/>
</dbReference>
<keyword evidence="3" id="KW-0238">DNA-binding</keyword>
<dbReference type="OrthoDB" id="3181812at2"/>
<dbReference type="InterPro" id="IPR005119">
    <property type="entry name" value="LysR_subst-bd"/>
</dbReference>
<dbReference type="Pfam" id="PF00126">
    <property type="entry name" value="HTH_1"/>
    <property type="match status" value="1"/>
</dbReference>
<protein>
    <submittedName>
        <fullName evidence="6">LysR family transcriptional regulator</fullName>
    </submittedName>
</protein>
<dbReference type="PANTHER" id="PTHR30346:SF28">
    <property type="entry name" value="HTH-TYPE TRANSCRIPTIONAL REGULATOR CYNR"/>
    <property type="match status" value="1"/>
</dbReference>
<proteinExistence type="inferred from homology"/>
<accession>A0A100Y8D6</accession>
<dbReference type="EMBL" id="LNSV01000010">
    <property type="protein sequence ID" value="KUH39568.1"/>
    <property type="molecule type" value="Genomic_DNA"/>
</dbReference>
<dbReference type="GO" id="GO:0032993">
    <property type="term" value="C:protein-DNA complex"/>
    <property type="evidence" value="ECO:0007669"/>
    <property type="project" value="TreeGrafter"/>
</dbReference>
<evidence type="ECO:0000256" key="4">
    <source>
        <dbReference type="ARBA" id="ARBA00023163"/>
    </source>
</evidence>
<comment type="similarity">
    <text evidence="1">Belongs to the LysR transcriptional regulatory family.</text>
</comment>
<keyword evidence="4" id="KW-0804">Transcription</keyword>
<dbReference type="FunFam" id="1.10.10.10:FF:000001">
    <property type="entry name" value="LysR family transcriptional regulator"/>
    <property type="match status" value="1"/>
</dbReference>
<dbReference type="SUPFAM" id="SSF53850">
    <property type="entry name" value="Periplasmic binding protein-like II"/>
    <property type="match status" value="1"/>
</dbReference>
<dbReference type="GO" id="GO:0003700">
    <property type="term" value="F:DNA-binding transcription factor activity"/>
    <property type="evidence" value="ECO:0007669"/>
    <property type="project" value="InterPro"/>
</dbReference>
<dbReference type="STRING" id="936756.ATE80_06405"/>
<keyword evidence="7" id="KW-1185">Reference proteome</keyword>